<dbReference type="Gene3D" id="3.30.365.10">
    <property type="entry name" value="Aldehyde oxidase/xanthine dehydrogenase, molybdopterin binding domain"/>
    <property type="match status" value="4"/>
</dbReference>
<dbReference type="SUPFAM" id="SSF56003">
    <property type="entry name" value="Molybdenum cofactor-binding domain"/>
    <property type="match status" value="2"/>
</dbReference>
<dbReference type="EMBL" id="SWAU01000192">
    <property type="protein sequence ID" value="TKA95386.1"/>
    <property type="molecule type" value="Genomic_DNA"/>
</dbReference>
<dbReference type="Pfam" id="PF02738">
    <property type="entry name" value="MoCoBD_1"/>
    <property type="match status" value="1"/>
</dbReference>
<organism evidence="2 3">
    <name type="scientific">Cereibacter changlensis</name>
    <dbReference type="NCBI Taxonomy" id="402884"/>
    <lineage>
        <taxon>Bacteria</taxon>
        <taxon>Pseudomonadati</taxon>
        <taxon>Pseudomonadota</taxon>
        <taxon>Alphaproteobacteria</taxon>
        <taxon>Rhodobacterales</taxon>
        <taxon>Paracoccaceae</taxon>
        <taxon>Cereibacter</taxon>
    </lineage>
</organism>
<dbReference type="Proteomes" id="UP000306340">
    <property type="component" value="Unassembled WGS sequence"/>
</dbReference>
<evidence type="ECO:0000313" key="2">
    <source>
        <dbReference type="EMBL" id="TKA95386.1"/>
    </source>
</evidence>
<dbReference type="Pfam" id="PF20256">
    <property type="entry name" value="MoCoBD_2"/>
    <property type="match status" value="2"/>
</dbReference>
<evidence type="ECO:0000313" key="3">
    <source>
        <dbReference type="Proteomes" id="UP000306340"/>
    </source>
</evidence>
<sequence>MSPQLSRRGFLAGTAGFTLALTLPLGGARAQTAAAAGSTPFAPNAFVRIASDDTVTVMIKHLEMGQGPYTGLATLVAEELDADWSQMRAEGAPGNDALYANLLFGAQGTGGSTAMANSYMQMRKAGAAARAMLVEAAAAEWGVPAEEITVSAGKVAHPSGKSSGFGALAAAAAGMAVPEDPPVKDPKDFVLIGTDRPKLDSVAKANGTAGFTMDVYREGMLTVVVARAPKFGAKLRSVDDAAALQVKGVEMVREISSGVAVYATGTFAALKGRDALVLEWDESGAETRSSAQMLQDLSDAAKSGGAMVEEAGDAGAIDGAAEVLEAEFRFPYLAHAPMEPLDAVIETKAGKAEMWFGSQFPSFDKPTAAGVLGMKPEDVQINVLLAGGSFGRRAQGSAHLAKEVAEVAKAAERDGVFKLVWTREDDLQGGYYRPATVHRLRAGIDAEGRIVGWENAVANQSIMAGTPMEATMQNGLDATSYEGSNDLPYDVGARRITWARVDSPVPVLWWRSVGHTHTAYAVEVFLDEVLEKAGKDPVQGRLDLMLPEATRQRAVLEKVAEIANWSGRRAEGKGYGVALAKSFGTYVAQILEVEDRNGFPHVTQVWCAVDCGVAVNPNVIRAQMEGGIGYALGTALFNEITLGEGGGVEQHNFDGYRMLRISEMPKVEVAIIQSGEDPTGVGEPGVPPLAPALANAWRALTGQTVHQLPFSTLTA</sequence>
<protein>
    <submittedName>
        <fullName evidence="2">Xanthine dehydrogenase family protein molybdopterin-binding subunit</fullName>
    </submittedName>
</protein>
<dbReference type="PROSITE" id="PS51318">
    <property type="entry name" value="TAT"/>
    <property type="match status" value="1"/>
</dbReference>
<comment type="caution">
    <text evidence="2">The sequence shown here is derived from an EMBL/GenBank/DDBJ whole genome shotgun (WGS) entry which is preliminary data.</text>
</comment>
<dbReference type="PANTHER" id="PTHR47495">
    <property type="entry name" value="ALDEHYDE DEHYDROGENASE"/>
    <property type="match status" value="1"/>
</dbReference>
<dbReference type="InterPro" id="IPR006311">
    <property type="entry name" value="TAT_signal"/>
</dbReference>
<dbReference type="PANTHER" id="PTHR47495:SF2">
    <property type="entry name" value="ALDEHYDE DEHYDROGENASE"/>
    <property type="match status" value="1"/>
</dbReference>
<proteinExistence type="predicted"/>
<name>A0A4U0YXM0_9RHOB</name>
<evidence type="ECO:0000259" key="1">
    <source>
        <dbReference type="SMART" id="SM01008"/>
    </source>
</evidence>
<dbReference type="GO" id="GO:0016491">
    <property type="term" value="F:oxidoreductase activity"/>
    <property type="evidence" value="ECO:0007669"/>
    <property type="project" value="InterPro"/>
</dbReference>
<accession>A0A4U0YXM0</accession>
<dbReference type="InterPro" id="IPR037165">
    <property type="entry name" value="AldOxase/xan_DH_Mopterin-bd_sf"/>
</dbReference>
<dbReference type="Gene3D" id="3.90.1170.50">
    <property type="entry name" value="Aldehyde oxidase/xanthine dehydrogenase, a/b hammerhead"/>
    <property type="match status" value="1"/>
</dbReference>
<dbReference type="InterPro" id="IPR008274">
    <property type="entry name" value="AldOxase/xan_DH_MoCoBD1"/>
</dbReference>
<feature type="domain" description="Aldehyde oxidase/xanthine dehydrogenase a/b hammerhead" evidence="1">
    <location>
        <begin position="206"/>
        <end position="284"/>
    </location>
</feature>
<dbReference type="InterPro" id="IPR012368">
    <property type="entry name" value="OxRdtase_Mopterin-bd_su_IorB"/>
</dbReference>
<gene>
    <name evidence="2" type="ORF">FAZ78_17145</name>
</gene>
<dbReference type="PIRSF" id="PIRSF036389">
    <property type="entry name" value="IOR_B"/>
    <property type="match status" value="1"/>
</dbReference>
<reference evidence="2 3" key="1">
    <citation type="submission" date="2019-04" db="EMBL/GenBank/DDBJ databases">
        <title>Crypto-aerobic microbial life in anoxic (sulfidic) marine sediments.</title>
        <authorList>
            <person name="Bhattacharya S."/>
            <person name="Roy C."/>
            <person name="Mondal N."/>
            <person name="Sarkar J."/>
            <person name="Mandal S."/>
            <person name="Rameez M.J."/>
            <person name="Ghosh W."/>
        </authorList>
    </citation>
    <scope>NUCLEOTIDE SEQUENCE [LARGE SCALE GENOMIC DNA]</scope>
    <source>
        <strain evidence="2 3">SBBC</strain>
    </source>
</reference>
<dbReference type="SMART" id="SM01008">
    <property type="entry name" value="Ald_Xan_dh_C"/>
    <property type="match status" value="1"/>
</dbReference>
<dbReference type="AlphaFoldDB" id="A0A4U0YXM0"/>
<dbReference type="InterPro" id="IPR046867">
    <property type="entry name" value="AldOxase/xan_DH_MoCoBD2"/>
</dbReference>
<dbReference type="InterPro" id="IPR052516">
    <property type="entry name" value="N-heterocyclic_Hydroxylase"/>
</dbReference>
<dbReference type="InterPro" id="IPR000674">
    <property type="entry name" value="Ald_Oxase/Xan_DH_a/b"/>
</dbReference>
<dbReference type="RefSeq" id="WP_136793655.1">
    <property type="nucleotide sequence ID" value="NZ_SWAU01000192.1"/>
</dbReference>